<reference evidence="2" key="1">
    <citation type="submission" date="2023-06" db="EMBL/GenBank/DDBJ databases">
        <authorList>
            <person name="Noh H."/>
        </authorList>
    </citation>
    <scope>NUCLEOTIDE SEQUENCE</scope>
    <source>
        <strain evidence="2">DUCC20226</strain>
    </source>
</reference>
<gene>
    <name evidence="2" type="ORF">N8I77_003222</name>
</gene>
<name>A0AAD9SHJ3_PHOAM</name>
<evidence type="ECO:0000313" key="3">
    <source>
        <dbReference type="Proteomes" id="UP001265746"/>
    </source>
</evidence>
<dbReference type="EMBL" id="JAUJFL010000002">
    <property type="protein sequence ID" value="KAK2609735.1"/>
    <property type="molecule type" value="Genomic_DNA"/>
</dbReference>
<evidence type="ECO:0000313" key="2">
    <source>
        <dbReference type="EMBL" id="KAK2609735.1"/>
    </source>
</evidence>
<proteinExistence type="predicted"/>
<dbReference type="AlphaFoldDB" id="A0AAD9SHJ3"/>
<sequence length="69" mass="6971">MQFTLLTLVTLFAAAIAAPVSPRGDEDLVVRQAASGQPTTSQAAMTSADGSVVAFNTAGVYLDSVAKGL</sequence>
<keyword evidence="1" id="KW-0732">Signal</keyword>
<feature type="signal peptide" evidence="1">
    <location>
        <begin position="1"/>
        <end position="17"/>
    </location>
</feature>
<comment type="caution">
    <text evidence="2">The sequence shown here is derived from an EMBL/GenBank/DDBJ whole genome shotgun (WGS) entry which is preliminary data.</text>
</comment>
<organism evidence="2 3">
    <name type="scientific">Phomopsis amygdali</name>
    <name type="common">Fusicoccum amygdali</name>
    <dbReference type="NCBI Taxonomy" id="1214568"/>
    <lineage>
        <taxon>Eukaryota</taxon>
        <taxon>Fungi</taxon>
        <taxon>Dikarya</taxon>
        <taxon>Ascomycota</taxon>
        <taxon>Pezizomycotina</taxon>
        <taxon>Sordariomycetes</taxon>
        <taxon>Sordariomycetidae</taxon>
        <taxon>Diaporthales</taxon>
        <taxon>Diaporthaceae</taxon>
        <taxon>Diaporthe</taxon>
    </lineage>
</organism>
<accession>A0AAD9SHJ3</accession>
<feature type="chain" id="PRO_5042291882" evidence="1">
    <location>
        <begin position="18"/>
        <end position="69"/>
    </location>
</feature>
<keyword evidence="3" id="KW-1185">Reference proteome</keyword>
<evidence type="ECO:0000256" key="1">
    <source>
        <dbReference type="SAM" id="SignalP"/>
    </source>
</evidence>
<protein>
    <submittedName>
        <fullName evidence="2">Uncharacterized protein</fullName>
    </submittedName>
</protein>
<dbReference type="Proteomes" id="UP001265746">
    <property type="component" value="Unassembled WGS sequence"/>
</dbReference>